<evidence type="ECO:0000313" key="1">
    <source>
        <dbReference type="EMBL" id="JAH60603.1"/>
    </source>
</evidence>
<reference evidence="1" key="2">
    <citation type="journal article" date="2015" name="Fish Shellfish Immunol.">
        <title>Early steps in the European eel (Anguilla anguilla)-Vibrio vulnificus interaction in the gills: Role of the RtxA13 toxin.</title>
        <authorList>
            <person name="Callol A."/>
            <person name="Pajuelo D."/>
            <person name="Ebbesson L."/>
            <person name="Teles M."/>
            <person name="MacKenzie S."/>
            <person name="Amaro C."/>
        </authorList>
    </citation>
    <scope>NUCLEOTIDE SEQUENCE</scope>
</reference>
<sequence length="26" mass="3004">MWRVVLPLAKQCPRCSKALSELYPTI</sequence>
<reference evidence="1" key="1">
    <citation type="submission" date="2014-11" db="EMBL/GenBank/DDBJ databases">
        <authorList>
            <person name="Amaro Gonzalez C."/>
        </authorList>
    </citation>
    <scope>NUCLEOTIDE SEQUENCE</scope>
</reference>
<accession>A0A0E9U6K3</accession>
<dbReference type="AlphaFoldDB" id="A0A0E9U6K3"/>
<organism evidence="1">
    <name type="scientific">Anguilla anguilla</name>
    <name type="common">European freshwater eel</name>
    <name type="synonym">Muraena anguilla</name>
    <dbReference type="NCBI Taxonomy" id="7936"/>
    <lineage>
        <taxon>Eukaryota</taxon>
        <taxon>Metazoa</taxon>
        <taxon>Chordata</taxon>
        <taxon>Craniata</taxon>
        <taxon>Vertebrata</taxon>
        <taxon>Euteleostomi</taxon>
        <taxon>Actinopterygii</taxon>
        <taxon>Neopterygii</taxon>
        <taxon>Teleostei</taxon>
        <taxon>Anguilliformes</taxon>
        <taxon>Anguillidae</taxon>
        <taxon>Anguilla</taxon>
    </lineage>
</organism>
<proteinExistence type="predicted"/>
<name>A0A0E9U6K3_ANGAN</name>
<dbReference type="EMBL" id="GBXM01047974">
    <property type="protein sequence ID" value="JAH60603.1"/>
    <property type="molecule type" value="Transcribed_RNA"/>
</dbReference>
<protein>
    <submittedName>
        <fullName evidence="1">Uncharacterized protein</fullName>
    </submittedName>
</protein>